<protein>
    <submittedName>
        <fullName evidence="1">Uncharacterized protein</fullName>
    </submittedName>
</protein>
<dbReference type="EMBL" id="JAUSYP010000001">
    <property type="protein sequence ID" value="MDQ0752743.1"/>
    <property type="molecule type" value="Genomic_DNA"/>
</dbReference>
<dbReference type="Proteomes" id="UP001232755">
    <property type="component" value="Unassembled WGS sequence"/>
</dbReference>
<evidence type="ECO:0000313" key="2">
    <source>
        <dbReference type="Proteomes" id="UP001232755"/>
    </source>
</evidence>
<keyword evidence="2" id="KW-1185">Reference proteome</keyword>
<sequence>MGRSWSVPAAPLGLAHALVETAHHALTVAADPTDRASLAQALADTTPDTIAGTLDWTGGPPPDTALLPLVGGQWQHGPDGPRLAVVSNTALPDVPLTGELTPAR</sequence>
<comment type="caution">
    <text evidence="1">The sequence shown here is derived from an EMBL/GenBank/DDBJ whole genome shotgun (WGS) entry which is preliminary data.</text>
</comment>
<proteinExistence type="predicted"/>
<organism evidence="1 2">
    <name type="scientific">Streptomyces africanus</name>
    <dbReference type="NCBI Taxonomy" id="231024"/>
    <lineage>
        <taxon>Bacteria</taxon>
        <taxon>Bacillati</taxon>
        <taxon>Actinomycetota</taxon>
        <taxon>Actinomycetes</taxon>
        <taxon>Kitasatosporales</taxon>
        <taxon>Streptomycetaceae</taxon>
        <taxon>Streptomyces</taxon>
    </lineage>
</organism>
<accession>A0ABU0QZD0</accession>
<name>A0ABU0QZD0_9ACTN</name>
<evidence type="ECO:0000313" key="1">
    <source>
        <dbReference type="EMBL" id="MDQ0752743.1"/>
    </source>
</evidence>
<gene>
    <name evidence="1" type="ORF">QF034_006974</name>
</gene>
<reference evidence="1 2" key="1">
    <citation type="submission" date="2023-07" db="EMBL/GenBank/DDBJ databases">
        <title>Comparative genomics of wheat-associated soil bacteria to identify genetic determinants of phenazine resistance.</title>
        <authorList>
            <person name="Mouncey N."/>
        </authorList>
    </citation>
    <scope>NUCLEOTIDE SEQUENCE [LARGE SCALE GENOMIC DNA]</scope>
    <source>
        <strain evidence="1 2">B3I12</strain>
    </source>
</reference>